<feature type="transmembrane region" description="Helical" evidence="1">
    <location>
        <begin position="308"/>
        <end position="326"/>
    </location>
</feature>
<feature type="transmembrane region" description="Helical" evidence="1">
    <location>
        <begin position="174"/>
        <end position="197"/>
    </location>
</feature>
<evidence type="ECO:0000256" key="1">
    <source>
        <dbReference type="SAM" id="Phobius"/>
    </source>
</evidence>
<evidence type="ECO:0000313" key="3">
    <source>
        <dbReference type="Proteomes" id="UP000236738"/>
    </source>
</evidence>
<feature type="transmembrane region" description="Helical" evidence="1">
    <location>
        <begin position="107"/>
        <end position="127"/>
    </location>
</feature>
<keyword evidence="3" id="KW-1185">Reference proteome</keyword>
<dbReference type="AlphaFoldDB" id="A0A1H6AKZ7"/>
<accession>A0A1H6AKZ7</accession>
<dbReference type="OrthoDB" id="653763at2"/>
<evidence type="ECO:0000313" key="2">
    <source>
        <dbReference type="EMBL" id="SEG48757.1"/>
    </source>
</evidence>
<dbReference type="RefSeq" id="WP_103914334.1">
    <property type="nucleotide sequence ID" value="NZ_FNUS01000006.1"/>
</dbReference>
<feature type="transmembrane region" description="Helical" evidence="1">
    <location>
        <begin position="15"/>
        <end position="33"/>
    </location>
</feature>
<keyword evidence="1" id="KW-0472">Membrane</keyword>
<protein>
    <submittedName>
        <fullName evidence="2">Uncharacterized membrane protein</fullName>
    </submittedName>
</protein>
<keyword evidence="1" id="KW-0812">Transmembrane</keyword>
<feature type="transmembrane region" description="Helical" evidence="1">
    <location>
        <begin position="398"/>
        <end position="419"/>
    </location>
</feature>
<feature type="transmembrane region" description="Helical" evidence="1">
    <location>
        <begin position="338"/>
        <end position="358"/>
    </location>
</feature>
<feature type="transmembrane region" description="Helical" evidence="1">
    <location>
        <begin position="237"/>
        <end position="255"/>
    </location>
</feature>
<feature type="transmembrane region" description="Helical" evidence="1">
    <location>
        <begin position="365"/>
        <end position="386"/>
    </location>
</feature>
<dbReference type="EMBL" id="FNUS01000006">
    <property type="protein sequence ID" value="SEG48757.1"/>
    <property type="molecule type" value="Genomic_DNA"/>
</dbReference>
<dbReference type="InterPro" id="IPR008537">
    <property type="entry name" value="DUF819"/>
</dbReference>
<keyword evidence="1" id="KW-1133">Transmembrane helix</keyword>
<gene>
    <name evidence="2" type="ORF">SAMN05421847_2470</name>
</gene>
<dbReference type="PANTHER" id="PTHR34289:SF8">
    <property type="entry name" value="DUF819 DOMAIN-CONTAINING PROTEIN"/>
    <property type="match status" value="1"/>
</dbReference>
<name>A0A1H6AKZ7_9FLAO</name>
<dbReference type="Pfam" id="PF05684">
    <property type="entry name" value="DUF819"/>
    <property type="match status" value="1"/>
</dbReference>
<sequence length="428" mass="46809">MQEVLVANPIFKNNIIVLGILALSLAAIFYTSSLKSWKKFYTIFPALLLCYIIPAILNTTNIISSETPEYEELYYVATRYLLPASLLLLCLGIDLKGLINLGWKPIAMFFSGTLGVVFGGPIALFLFSQIHPATVSGEGNQAIWRGLSTIAGSWIGGGANQTAMLEIFTYDKRFYGAMILVDIVVANIWMAILLFMISKNEKINKWLKADNSSVKNLIDRVENYSLSVQKQPTLKDYMVMFGITFGGLAISFYFAELISKFLSGIPSFADPKSFFNSFTSSFLWLILFSTVIGVIVSTTKLRRLEGVGASKIGSIFIYILVAVIGMRMDIKQIFDNPFLIILGLVWIFIHVAILFIVAKLIKAPLFFIAVGSQANIGGAASAPVVAGAFNPSLAPVGALLAILGYVVGTVAALFSALMMEWVSNNFII</sequence>
<organism evidence="2 3">
    <name type="scientific">Halpernia humi</name>
    <dbReference type="NCBI Taxonomy" id="493375"/>
    <lineage>
        <taxon>Bacteria</taxon>
        <taxon>Pseudomonadati</taxon>
        <taxon>Bacteroidota</taxon>
        <taxon>Flavobacteriia</taxon>
        <taxon>Flavobacteriales</taxon>
        <taxon>Weeksellaceae</taxon>
        <taxon>Chryseobacterium group</taxon>
        <taxon>Halpernia</taxon>
    </lineage>
</organism>
<reference evidence="3" key="1">
    <citation type="submission" date="2016-10" db="EMBL/GenBank/DDBJ databases">
        <authorList>
            <person name="Varghese N."/>
            <person name="Submissions S."/>
        </authorList>
    </citation>
    <scope>NUCLEOTIDE SEQUENCE [LARGE SCALE GENOMIC DNA]</scope>
    <source>
        <strain evidence="3">DSM 21580</strain>
    </source>
</reference>
<feature type="transmembrane region" description="Helical" evidence="1">
    <location>
        <begin position="77"/>
        <end position="95"/>
    </location>
</feature>
<feature type="transmembrane region" description="Helical" evidence="1">
    <location>
        <begin position="40"/>
        <end position="57"/>
    </location>
</feature>
<proteinExistence type="predicted"/>
<dbReference type="PANTHER" id="PTHR34289">
    <property type="entry name" value="PROTEIN, PUTATIVE (DUF819)-RELATED"/>
    <property type="match status" value="1"/>
</dbReference>
<dbReference type="Proteomes" id="UP000236738">
    <property type="component" value="Unassembled WGS sequence"/>
</dbReference>
<feature type="transmembrane region" description="Helical" evidence="1">
    <location>
        <begin position="275"/>
        <end position="296"/>
    </location>
</feature>